<feature type="transmembrane region" description="Helical" evidence="1">
    <location>
        <begin position="96"/>
        <end position="115"/>
    </location>
</feature>
<evidence type="ECO:0000313" key="2">
    <source>
        <dbReference type="EMBL" id="NMF58138.1"/>
    </source>
</evidence>
<feature type="transmembrane region" description="Helical" evidence="1">
    <location>
        <begin position="265"/>
        <end position="289"/>
    </location>
</feature>
<dbReference type="Proteomes" id="UP000738376">
    <property type="component" value="Unassembled WGS sequence"/>
</dbReference>
<keyword evidence="1" id="KW-1133">Transmembrane helix</keyword>
<dbReference type="EMBL" id="JAAVJL010000001">
    <property type="protein sequence ID" value="NMF58138.1"/>
    <property type="molecule type" value="Genomic_DNA"/>
</dbReference>
<dbReference type="PANTHER" id="PTHR11328">
    <property type="entry name" value="MAJOR FACILITATOR SUPERFAMILY DOMAIN-CONTAINING PROTEIN"/>
    <property type="match status" value="1"/>
</dbReference>
<keyword evidence="1" id="KW-0472">Membrane</keyword>
<feature type="transmembrane region" description="Helical" evidence="1">
    <location>
        <begin position="121"/>
        <end position="142"/>
    </location>
</feature>
<proteinExistence type="predicted"/>
<dbReference type="InterPro" id="IPR001927">
    <property type="entry name" value="Na/Gal_symport"/>
</dbReference>
<feature type="transmembrane region" description="Helical" evidence="1">
    <location>
        <begin position="163"/>
        <end position="184"/>
    </location>
</feature>
<dbReference type="Gene3D" id="1.20.1250.20">
    <property type="entry name" value="MFS general substrate transporter like domains"/>
    <property type="match status" value="2"/>
</dbReference>
<evidence type="ECO:0000313" key="3">
    <source>
        <dbReference type="Proteomes" id="UP000738376"/>
    </source>
</evidence>
<dbReference type="InterPro" id="IPR039672">
    <property type="entry name" value="MFS_2"/>
</dbReference>
<comment type="caution">
    <text evidence="2">The sequence shown here is derived from an EMBL/GenBank/DDBJ whole genome shotgun (WGS) entry which is preliminary data.</text>
</comment>
<keyword evidence="3" id="KW-1185">Reference proteome</keyword>
<dbReference type="CDD" id="cd17332">
    <property type="entry name" value="MFS_MelB_like"/>
    <property type="match status" value="1"/>
</dbReference>
<dbReference type="Pfam" id="PF13347">
    <property type="entry name" value="MFS_2"/>
    <property type="match status" value="1"/>
</dbReference>
<feature type="transmembrane region" description="Helical" evidence="1">
    <location>
        <begin position="204"/>
        <end position="226"/>
    </location>
</feature>
<dbReference type="PANTHER" id="PTHR11328:SF24">
    <property type="entry name" value="MAJOR FACILITATOR SUPERFAMILY (MFS) PROFILE DOMAIN-CONTAINING PROTEIN"/>
    <property type="match status" value="1"/>
</dbReference>
<sequence>MSNSENSFDASPYDLTQAKLTFGEKLAYGAGDLGTSITTNLLSFFLLFFFTNVAGLDPALAGLVLLIGKIFDAINDPIIGVLSDRTKSKMGRRLPWMIYSAIPFGLTFLAQWLVPSTDKTVLFWYYAIIGIIFNTFFTAVNLPYTALTPEITQDYNERTSLNTFRFTFSIGGSILSLIIAQIIFAFFKDPARQTGSCNTGGMQYIVLGAVCAIISSISIYWCVFGIKRRAIASDRHRLHNESLDTHNEELSFGEQLKIVFNNRPFLFVIGIYFCSWLSLQITASIIPYFVVNWMKMQESDFILVTIAVQGTALIMLSVWSAISKRFGKKAAYFMGSGIWIIAQAGLFFLQEGQVVLLYILAIMAGAGVSTAYLIPWSMIPDVTDLDELETGQRREGIFYAFMVLLQKFGLALGLFLLGLGLSWAKFKESVPCQPLPVQPDSALFAIRVAIGPLPTIALIIGLGLAYFYPITREVHTEILMRLAERRRQGSESSE</sequence>
<dbReference type="InterPro" id="IPR036259">
    <property type="entry name" value="MFS_trans_sf"/>
</dbReference>
<keyword evidence="1" id="KW-0812">Transmembrane</keyword>
<organism evidence="2 3">
    <name type="scientific">Pseudanabaena yagii GIHE-NHR1</name>
    <dbReference type="NCBI Taxonomy" id="2722753"/>
    <lineage>
        <taxon>Bacteria</taxon>
        <taxon>Bacillati</taxon>
        <taxon>Cyanobacteriota</taxon>
        <taxon>Cyanophyceae</taxon>
        <taxon>Pseudanabaenales</taxon>
        <taxon>Pseudanabaenaceae</taxon>
        <taxon>Pseudanabaena</taxon>
        <taxon>Pseudanabaena yagii</taxon>
    </lineage>
</organism>
<feature type="transmembrane region" description="Helical" evidence="1">
    <location>
        <begin position="444"/>
        <end position="468"/>
    </location>
</feature>
<feature type="transmembrane region" description="Helical" evidence="1">
    <location>
        <begin position="301"/>
        <end position="319"/>
    </location>
</feature>
<gene>
    <name evidence="2" type="ORF">HC246_08905</name>
</gene>
<dbReference type="NCBIfam" id="TIGR00792">
    <property type="entry name" value="gph"/>
    <property type="match status" value="1"/>
</dbReference>
<protein>
    <submittedName>
        <fullName evidence="2">MFS transporter</fullName>
    </submittedName>
</protein>
<dbReference type="RefSeq" id="WP_169363075.1">
    <property type="nucleotide sequence ID" value="NZ_JAAVJL010000001.1"/>
</dbReference>
<feature type="transmembrane region" description="Helical" evidence="1">
    <location>
        <begin position="41"/>
        <end position="67"/>
    </location>
</feature>
<feature type="transmembrane region" description="Helical" evidence="1">
    <location>
        <begin position="331"/>
        <end position="349"/>
    </location>
</feature>
<name>A0ABX1LS66_9CYAN</name>
<evidence type="ECO:0000256" key="1">
    <source>
        <dbReference type="SAM" id="Phobius"/>
    </source>
</evidence>
<feature type="transmembrane region" description="Helical" evidence="1">
    <location>
        <begin position="355"/>
        <end position="376"/>
    </location>
</feature>
<feature type="transmembrane region" description="Helical" evidence="1">
    <location>
        <begin position="397"/>
        <end position="424"/>
    </location>
</feature>
<dbReference type="SUPFAM" id="SSF103473">
    <property type="entry name" value="MFS general substrate transporter"/>
    <property type="match status" value="1"/>
</dbReference>
<accession>A0ABX1LS66</accession>
<reference evidence="2 3" key="1">
    <citation type="submission" date="2020-03" db="EMBL/GenBank/DDBJ databases">
        <title>Draft Genome Sequence of 2-Methylisoborneol Producing Pseudanabaena yagii Strain GIHE-NHR1 Isolated from North Han River in South Korea.</title>
        <authorList>
            <person name="Jeong J."/>
        </authorList>
    </citation>
    <scope>NUCLEOTIDE SEQUENCE [LARGE SCALE GENOMIC DNA]</scope>
    <source>
        <strain evidence="2 3">GIHE-NHR1</strain>
    </source>
</reference>